<dbReference type="InterPro" id="IPR006311">
    <property type="entry name" value="TAT_signal"/>
</dbReference>
<name>A0A852TXL4_9ACTN</name>
<dbReference type="PROSITE" id="PS51318">
    <property type="entry name" value="TAT"/>
    <property type="match status" value="1"/>
</dbReference>
<dbReference type="PANTHER" id="PTHR43649:SF33">
    <property type="entry name" value="POLYGALACTURONAN_RHAMNOGALACTURONAN-BINDING PROTEIN YTCQ"/>
    <property type="match status" value="1"/>
</dbReference>
<dbReference type="AlphaFoldDB" id="A0A852TXL4"/>
<evidence type="ECO:0000256" key="5">
    <source>
        <dbReference type="ARBA" id="ARBA00023288"/>
    </source>
</evidence>
<dbReference type="PANTHER" id="PTHR43649">
    <property type="entry name" value="ARABINOSE-BINDING PROTEIN-RELATED"/>
    <property type="match status" value="1"/>
</dbReference>
<evidence type="ECO:0000256" key="1">
    <source>
        <dbReference type="ARBA" id="ARBA00022475"/>
    </source>
</evidence>
<gene>
    <name evidence="6" type="ORF">HDA32_002683</name>
</gene>
<dbReference type="PROSITE" id="PS51257">
    <property type="entry name" value="PROKAR_LIPOPROTEIN"/>
    <property type="match status" value="1"/>
</dbReference>
<dbReference type="InterPro" id="IPR006059">
    <property type="entry name" value="SBP"/>
</dbReference>
<organism evidence="6 7">
    <name type="scientific">Spinactinospora alkalitolerans</name>
    <dbReference type="NCBI Taxonomy" id="687207"/>
    <lineage>
        <taxon>Bacteria</taxon>
        <taxon>Bacillati</taxon>
        <taxon>Actinomycetota</taxon>
        <taxon>Actinomycetes</taxon>
        <taxon>Streptosporangiales</taxon>
        <taxon>Nocardiopsidaceae</taxon>
        <taxon>Spinactinospora</taxon>
    </lineage>
</organism>
<dbReference type="Proteomes" id="UP000589036">
    <property type="component" value="Unassembled WGS sequence"/>
</dbReference>
<reference evidence="6 7" key="1">
    <citation type="submission" date="2020-07" db="EMBL/GenBank/DDBJ databases">
        <title>Sequencing the genomes of 1000 actinobacteria strains.</title>
        <authorList>
            <person name="Klenk H.-P."/>
        </authorList>
    </citation>
    <scope>NUCLEOTIDE SEQUENCE [LARGE SCALE GENOMIC DNA]</scope>
    <source>
        <strain evidence="6 7">CXB654</strain>
    </source>
</reference>
<dbReference type="InterPro" id="IPR050490">
    <property type="entry name" value="Bact_solute-bd_prot1"/>
</dbReference>
<keyword evidence="4" id="KW-0564">Palmitate</keyword>
<sequence>MAELSRRHLLRAGLGAGLGATLAACGTGRRGTAEQALIPRAEPGETVHLTYWSWLKDLQKVCDIWNEKNPDVQVEAVWTQASNDGGYQKMFSALAAGGGPDLAQIEMRQIPAFMLVNGLVDLSRYGAGEHADKYDPTLMSQVGFNGGIYGIPQDSGPCAFYYRADIMDELGAEPAATWEEWAELAAEYRAAGRYLECFPVGDTSFFTAFATQAGATWFRADDDGWVIDMTDDATMRVAEHFDKAIDQDLVDISMAHFSPAWFAAASDGSLGAVTSASWADALIKGTGGTEGLWRVAPMPTWGDTGFGSTHLGGSTVATLANSRHPQEALDFSVWMTTDPEGIDAMIKHSGIGWSPSPDHIGTVRRQPSEFFGGQNYNEEILVPAAEQQNPDWAWGPTTQQVFDALSDNVRRKLAGEMTLMEACARTQEETVKMLRDKGLNARAA</sequence>
<dbReference type="EMBL" id="JACCCC010000001">
    <property type="protein sequence ID" value="NYE47563.1"/>
    <property type="molecule type" value="Genomic_DNA"/>
</dbReference>
<comment type="caution">
    <text evidence="6">The sequence shown here is derived from an EMBL/GenBank/DDBJ whole genome shotgun (WGS) entry which is preliminary data.</text>
</comment>
<keyword evidence="7" id="KW-1185">Reference proteome</keyword>
<evidence type="ECO:0000256" key="3">
    <source>
        <dbReference type="ARBA" id="ARBA00023136"/>
    </source>
</evidence>
<evidence type="ECO:0000313" key="6">
    <source>
        <dbReference type="EMBL" id="NYE47563.1"/>
    </source>
</evidence>
<protein>
    <submittedName>
        <fullName evidence="6">Multiple sugar transport system substrate-binding protein</fullName>
    </submittedName>
</protein>
<keyword evidence="2" id="KW-0732">Signal</keyword>
<keyword evidence="1" id="KW-1003">Cell membrane</keyword>
<keyword evidence="6" id="KW-0762">Sugar transport</keyword>
<keyword evidence="5" id="KW-0449">Lipoprotein</keyword>
<dbReference type="Pfam" id="PF01547">
    <property type="entry name" value="SBP_bac_1"/>
    <property type="match status" value="1"/>
</dbReference>
<dbReference type="RefSeq" id="WP_179643479.1">
    <property type="nucleotide sequence ID" value="NZ_BAAAYY010000015.1"/>
</dbReference>
<evidence type="ECO:0000256" key="4">
    <source>
        <dbReference type="ARBA" id="ARBA00023139"/>
    </source>
</evidence>
<dbReference type="SUPFAM" id="SSF53850">
    <property type="entry name" value="Periplasmic binding protein-like II"/>
    <property type="match status" value="1"/>
</dbReference>
<accession>A0A852TXL4</accession>
<evidence type="ECO:0000256" key="2">
    <source>
        <dbReference type="ARBA" id="ARBA00022729"/>
    </source>
</evidence>
<evidence type="ECO:0000313" key="7">
    <source>
        <dbReference type="Proteomes" id="UP000589036"/>
    </source>
</evidence>
<proteinExistence type="predicted"/>
<dbReference type="Gene3D" id="3.40.190.10">
    <property type="entry name" value="Periplasmic binding protein-like II"/>
    <property type="match status" value="3"/>
</dbReference>
<keyword evidence="6" id="KW-0813">Transport</keyword>
<keyword evidence="3" id="KW-0472">Membrane</keyword>